<keyword evidence="2" id="KW-1185">Reference proteome</keyword>
<organism evidence="1 2">
    <name type="scientific">Vanilla planifolia</name>
    <name type="common">Vanilla</name>
    <dbReference type="NCBI Taxonomy" id="51239"/>
    <lineage>
        <taxon>Eukaryota</taxon>
        <taxon>Viridiplantae</taxon>
        <taxon>Streptophyta</taxon>
        <taxon>Embryophyta</taxon>
        <taxon>Tracheophyta</taxon>
        <taxon>Spermatophyta</taxon>
        <taxon>Magnoliopsida</taxon>
        <taxon>Liliopsida</taxon>
        <taxon>Asparagales</taxon>
        <taxon>Orchidaceae</taxon>
        <taxon>Vanilloideae</taxon>
        <taxon>Vanilleae</taxon>
        <taxon>Vanilla</taxon>
    </lineage>
</organism>
<gene>
    <name evidence="1" type="ORF">HPP92_010473</name>
</gene>
<protein>
    <submittedName>
        <fullName evidence="1">Uncharacterized protein</fullName>
    </submittedName>
</protein>
<proteinExistence type="predicted"/>
<dbReference type="OrthoDB" id="2113341at2759"/>
<evidence type="ECO:0000313" key="2">
    <source>
        <dbReference type="Proteomes" id="UP000636800"/>
    </source>
</evidence>
<reference evidence="1 2" key="1">
    <citation type="journal article" date="2020" name="Nat. Food">
        <title>A phased Vanilla planifolia genome enables genetic improvement of flavour and production.</title>
        <authorList>
            <person name="Hasing T."/>
            <person name="Tang H."/>
            <person name="Brym M."/>
            <person name="Khazi F."/>
            <person name="Huang T."/>
            <person name="Chambers A.H."/>
        </authorList>
    </citation>
    <scope>NUCLEOTIDE SEQUENCE [LARGE SCALE GENOMIC DNA]</scope>
    <source>
        <tissue evidence="1">Leaf</tissue>
    </source>
</reference>
<sequence length="82" mass="9499">MARTKTQTMNCGSSCLSSRFTNRFFNKRIRRMAFIQLKIFWDGCEEIVAAAWILSISHLLLLCFICERTIIVSGIGNAYFHF</sequence>
<dbReference type="EMBL" id="JADCNL010000005">
    <property type="protein sequence ID" value="KAG0479615.1"/>
    <property type="molecule type" value="Genomic_DNA"/>
</dbReference>
<name>A0A835QTY0_VANPL</name>
<dbReference type="Proteomes" id="UP000636800">
    <property type="component" value="Chromosome 5"/>
</dbReference>
<dbReference type="AlphaFoldDB" id="A0A835QTY0"/>
<accession>A0A835QTY0</accession>
<evidence type="ECO:0000313" key="1">
    <source>
        <dbReference type="EMBL" id="KAG0479615.1"/>
    </source>
</evidence>
<comment type="caution">
    <text evidence="1">The sequence shown here is derived from an EMBL/GenBank/DDBJ whole genome shotgun (WGS) entry which is preliminary data.</text>
</comment>